<keyword evidence="2" id="KW-1185">Reference proteome</keyword>
<evidence type="ECO:0000313" key="2">
    <source>
        <dbReference type="Proteomes" id="UP000770015"/>
    </source>
</evidence>
<comment type="caution">
    <text evidence="1">The sequence shown here is derived from an EMBL/GenBank/DDBJ whole genome shotgun (WGS) entry which is preliminary data.</text>
</comment>
<evidence type="ECO:0000313" key="1">
    <source>
        <dbReference type="EMBL" id="KAH6687303.1"/>
    </source>
</evidence>
<dbReference type="EMBL" id="JAGSXJ010000011">
    <property type="protein sequence ID" value="KAH6687303.1"/>
    <property type="molecule type" value="Genomic_DNA"/>
</dbReference>
<organism evidence="1 2">
    <name type="scientific">Plectosphaerella plurivora</name>
    <dbReference type="NCBI Taxonomy" id="936078"/>
    <lineage>
        <taxon>Eukaryota</taxon>
        <taxon>Fungi</taxon>
        <taxon>Dikarya</taxon>
        <taxon>Ascomycota</taxon>
        <taxon>Pezizomycotina</taxon>
        <taxon>Sordariomycetes</taxon>
        <taxon>Hypocreomycetidae</taxon>
        <taxon>Glomerellales</taxon>
        <taxon>Plectosphaerellaceae</taxon>
        <taxon>Plectosphaerella</taxon>
    </lineage>
</organism>
<protein>
    <submittedName>
        <fullName evidence="1">Uncharacterized protein</fullName>
    </submittedName>
</protein>
<dbReference type="OrthoDB" id="427186at2759"/>
<proteinExistence type="predicted"/>
<accession>A0A9P8VC36</accession>
<sequence length="472" mass="54240">MSTLSDNEFREHVESGKLAVDSHYLLLRIANMYLTPGTVFSAVDDLHSHGWSFGNGILRFNRTLDTFYLAQLGTGLSRANDYWGDEEFEDIYADKFDAFYTEYHDLLHENVWKEFYTPSFLAQPSSARFWRLPNLRDRTDTSDPWGVRRKGTGQFTKLPRWAVLVTQTHWRQPTLSKAMIKQLALSTLQETMSRQRNDCPGDKPQPYSETQAHFWLNNMGIERNPSRLYKELWDLRFLFGSRITQGYYDVRKWEAYYSKERWESVQAQTQVMEPDLDGTRKSEIRYSGLVEDAGMIGMACELGWEEELGSEEEIMFLAAVAAKEVETIVKEEAGAAAAEKGADIIDGVTLTGLNYAMRSHMILGVLRAAFETNQTDRARHIEDLKRQFVTAGRFGEMDVEPAQAVDSWVKLVLEIVEPYAADKTRPVDVLGWSELLRLILEENGQLFGRWMCMGETKNPFLLGPRMDLVSPR</sequence>
<reference evidence="1" key="1">
    <citation type="journal article" date="2021" name="Nat. Commun.">
        <title>Genetic determinants of endophytism in the Arabidopsis root mycobiome.</title>
        <authorList>
            <person name="Mesny F."/>
            <person name="Miyauchi S."/>
            <person name="Thiergart T."/>
            <person name="Pickel B."/>
            <person name="Atanasova L."/>
            <person name="Karlsson M."/>
            <person name="Huettel B."/>
            <person name="Barry K.W."/>
            <person name="Haridas S."/>
            <person name="Chen C."/>
            <person name="Bauer D."/>
            <person name="Andreopoulos W."/>
            <person name="Pangilinan J."/>
            <person name="LaButti K."/>
            <person name="Riley R."/>
            <person name="Lipzen A."/>
            <person name="Clum A."/>
            <person name="Drula E."/>
            <person name="Henrissat B."/>
            <person name="Kohler A."/>
            <person name="Grigoriev I.V."/>
            <person name="Martin F.M."/>
            <person name="Hacquard S."/>
        </authorList>
    </citation>
    <scope>NUCLEOTIDE SEQUENCE</scope>
    <source>
        <strain evidence="1">MPI-SDFR-AT-0117</strain>
    </source>
</reference>
<dbReference type="Proteomes" id="UP000770015">
    <property type="component" value="Unassembled WGS sequence"/>
</dbReference>
<dbReference type="AlphaFoldDB" id="A0A9P8VC36"/>
<gene>
    <name evidence="1" type="ORF">F5X68DRAFT_275835</name>
</gene>
<name>A0A9P8VC36_9PEZI</name>